<feature type="domain" description="ABC transporter" evidence="4">
    <location>
        <begin position="307"/>
        <end position="490"/>
    </location>
</feature>
<dbReference type="InterPro" id="IPR027417">
    <property type="entry name" value="P-loop_NTPase"/>
</dbReference>
<dbReference type="AlphaFoldDB" id="E7FW81"/>
<dbReference type="SMART" id="SM00382">
    <property type="entry name" value="AAA"/>
    <property type="match status" value="2"/>
</dbReference>
<dbReference type="InterPro" id="IPR050611">
    <property type="entry name" value="ABCF"/>
</dbReference>
<dbReference type="EC" id="3.6.3.-" evidence="5"/>
<dbReference type="EMBL" id="ACLK02000002">
    <property type="protein sequence ID" value="EFY09151.1"/>
    <property type="molecule type" value="Genomic_DNA"/>
</dbReference>
<proteinExistence type="predicted"/>
<keyword evidence="2" id="KW-0547">Nucleotide-binding</keyword>
<name>E7FW81_ERYRH</name>
<keyword evidence="5" id="KW-0378">Hydrolase</keyword>
<dbReference type="GO" id="GO:0005524">
    <property type="term" value="F:ATP binding"/>
    <property type="evidence" value="ECO:0007669"/>
    <property type="project" value="UniProtKB-KW"/>
</dbReference>
<dbReference type="STRING" id="1648.A2I91_03810"/>
<comment type="caution">
    <text evidence="5">The sequence shown here is derived from an EMBL/GenBank/DDBJ whole genome shotgun (WGS) entry which is preliminary data.</text>
</comment>
<keyword evidence="1" id="KW-0677">Repeat</keyword>
<dbReference type="OrthoDB" id="9801441at2"/>
<dbReference type="GO" id="GO:0016887">
    <property type="term" value="F:ATP hydrolysis activity"/>
    <property type="evidence" value="ECO:0007669"/>
    <property type="project" value="InterPro"/>
</dbReference>
<feature type="domain" description="ABC transporter" evidence="4">
    <location>
        <begin position="2"/>
        <end position="219"/>
    </location>
</feature>
<evidence type="ECO:0000256" key="3">
    <source>
        <dbReference type="ARBA" id="ARBA00022840"/>
    </source>
</evidence>
<dbReference type="PROSITE" id="PS00211">
    <property type="entry name" value="ABC_TRANSPORTER_1"/>
    <property type="match status" value="1"/>
</dbReference>
<dbReference type="RefSeq" id="WP_003775291.1">
    <property type="nucleotide sequence ID" value="NZ_ACLK02000002.1"/>
</dbReference>
<sequence length="492" mass="56262">MFNISLDVKTKQGRDLITSFSMSVNHGDRIGVVGEEGNGKSVFLKSLVNCPEMRNLKVSRALHPESIVFGYLGQELSSEERSQTILEFVLEGSWDRFGDFVPLFLSMVPMLTERDYDRCMTSLSGGECVRIQLLKLQLLAVDCYVLDEPTNNLDMNGLIWFEAWMDAQTIPIIFVSHDLETLRHSANRILHFEQLHRKSISKLTLFEGSYDEYIQSRDRSLSHHNQQVRFQKRFHAKQEAKWQKQYQKVGHQLQNVNRADPGLQKKMKNLKAQKNQRLKQETLIHRDQEVAIKIESVHQTTGPLKVVLTFDINQLFIKGRVIGTDYRYTLMSGEKVALVGPNGCGKTTLFNEIVQSLTGNVGVMHQDYHRNLDVKKNAIENCIDSSDKEARTAVRYALGGLNFTSDEMEIPVEFLSGGQKAKISLLKILRTKPDVLLLDEPTRNLSPFSLVAIYEMLEDYKGAVLCITHDRQLIDHVFEDVLEMTPKGFIKR</sequence>
<organism evidence="5 6">
    <name type="scientific">Erysipelothrix rhusiopathiae ATCC 19414</name>
    <dbReference type="NCBI Taxonomy" id="525280"/>
    <lineage>
        <taxon>Bacteria</taxon>
        <taxon>Bacillati</taxon>
        <taxon>Bacillota</taxon>
        <taxon>Erysipelotrichia</taxon>
        <taxon>Erysipelotrichales</taxon>
        <taxon>Erysipelotrichaceae</taxon>
        <taxon>Erysipelothrix</taxon>
    </lineage>
</organism>
<dbReference type="PROSITE" id="PS50893">
    <property type="entry name" value="ABC_TRANSPORTER_2"/>
    <property type="match status" value="2"/>
</dbReference>
<dbReference type="Gene3D" id="3.40.50.300">
    <property type="entry name" value="P-loop containing nucleotide triphosphate hydrolases"/>
    <property type="match status" value="3"/>
</dbReference>
<dbReference type="InterPro" id="IPR003593">
    <property type="entry name" value="AAA+_ATPase"/>
</dbReference>
<protein>
    <submittedName>
        <fullName evidence="5">ABC transporter, ATP-binding protein</fullName>
        <ecNumber evidence="5">3.6.3.-</ecNumber>
    </submittedName>
</protein>
<evidence type="ECO:0000313" key="5">
    <source>
        <dbReference type="EMBL" id="EFY09151.1"/>
    </source>
</evidence>
<dbReference type="CDD" id="cd03221">
    <property type="entry name" value="ABCF_EF-3"/>
    <property type="match status" value="1"/>
</dbReference>
<evidence type="ECO:0000313" key="6">
    <source>
        <dbReference type="Proteomes" id="UP000003028"/>
    </source>
</evidence>
<gene>
    <name evidence="5" type="ORF">HMPREF0357_11258</name>
</gene>
<dbReference type="PANTHER" id="PTHR19211:SF14">
    <property type="entry name" value="ATP-BINDING CASSETTE SUB-FAMILY F MEMBER 1"/>
    <property type="match status" value="1"/>
</dbReference>
<dbReference type="InterPro" id="IPR003439">
    <property type="entry name" value="ABC_transporter-like_ATP-bd"/>
</dbReference>
<dbReference type="Pfam" id="PF00005">
    <property type="entry name" value="ABC_tran"/>
    <property type="match status" value="2"/>
</dbReference>
<keyword evidence="3 5" id="KW-0067">ATP-binding</keyword>
<evidence type="ECO:0000256" key="1">
    <source>
        <dbReference type="ARBA" id="ARBA00022737"/>
    </source>
</evidence>
<evidence type="ECO:0000259" key="4">
    <source>
        <dbReference type="PROSITE" id="PS50893"/>
    </source>
</evidence>
<dbReference type="InterPro" id="IPR017871">
    <property type="entry name" value="ABC_transporter-like_CS"/>
</dbReference>
<accession>E7FW81</accession>
<reference evidence="5" key="1">
    <citation type="submission" date="2011-01" db="EMBL/GenBank/DDBJ databases">
        <authorList>
            <person name="Muzny D."/>
            <person name="Qin X."/>
            <person name="Buhay C."/>
            <person name="Dugan-Rocha S."/>
            <person name="Ding Y."/>
            <person name="Chen G."/>
            <person name="Hawes A."/>
            <person name="Holder M."/>
            <person name="Jhangiani S."/>
            <person name="Johnson A."/>
            <person name="Khan Z."/>
            <person name="Li Z."/>
            <person name="Liu W."/>
            <person name="Liu X."/>
            <person name="Perez L."/>
            <person name="Shen H."/>
            <person name="Wang Q."/>
            <person name="Watt J."/>
            <person name="Xi L."/>
            <person name="Xin Y."/>
            <person name="Zhou J."/>
            <person name="Deng J."/>
            <person name="Jiang H."/>
            <person name="Liu Y."/>
            <person name="Qu J."/>
            <person name="Song X.-Z."/>
            <person name="Zhang L."/>
            <person name="Villasana D."/>
            <person name="Johnson A."/>
            <person name="Liu J."/>
            <person name="Liyanage D."/>
            <person name="Lorensuhewa L."/>
            <person name="Robinson T."/>
            <person name="Song A."/>
            <person name="Song B.-B."/>
            <person name="Dinh H."/>
            <person name="Thornton R."/>
            <person name="Coyle M."/>
            <person name="Francisco L."/>
            <person name="Jackson L."/>
            <person name="Javaid M."/>
            <person name="Korchina V."/>
            <person name="Kovar C."/>
            <person name="Mata R."/>
            <person name="Mathew T."/>
            <person name="Ngo R."/>
            <person name="Nguyen L."/>
            <person name="Nguyen N."/>
            <person name="Okwuonu G."/>
            <person name="Ongeri F."/>
            <person name="Pham C."/>
            <person name="Simmons D."/>
            <person name="Wilczek-Boney K."/>
            <person name="Hale W."/>
            <person name="Jakkamsetti A."/>
            <person name="Pham P."/>
            <person name="Ruth R."/>
            <person name="San Lucas F."/>
            <person name="Warren J."/>
            <person name="Zhang J."/>
            <person name="Zhao Z."/>
            <person name="Zhou C."/>
            <person name="Zhu D."/>
            <person name="Lee S."/>
            <person name="Bess C."/>
            <person name="Blankenburg K."/>
            <person name="Forbes L."/>
            <person name="Fu Q."/>
            <person name="Gubbala S."/>
            <person name="Hirani K."/>
            <person name="Jayaseelan J.C."/>
            <person name="Lara F."/>
            <person name="Munidasa M."/>
            <person name="Palculict T."/>
            <person name="Patil S."/>
            <person name="Pu L.-L."/>
            <person name="Saada N."/>
            <person name="Tang L."/>
            <person name="Weissenberger G."/>
            <person name="Zhu Y."/>
            <person name="Hemphill L."/>
            <person name="Shang Y."/>
            <person name="Youmans B."/>
            <person name="Ayvaz T."/>
            <person name="Ross M."/>
            <person name="Santibanez J."/>
            <person name="Aqrawi P."/>
            <person name="Gross S."/>
            <person name="Joshi V."/>
            <person name="Fowler G."/>
            <person name="Nazareth L."/>
            <person name="Reid J."/>
            <person name="Worley K."/>
            <person name="Petrosino J."/>
            <person name="Highlander S."/>
            <person name="Gibbs R."/>
        </authorList>
    </citation>
    <scope>NUCLEOTIDE SEQUENCE [LARGE SCALE GENOMIC DNA]</scope>
    <source>
        <strain evidence="5">ATCC 19414</strain>
    </source>
</reference>
<evidence type="ECO:0000256" key="2">
    <source>
        <dbReference type="ARBA" id="ARBA00022741"/>
    </source>
</evidence>
<dbReference type="Proteomes" id="UP000003028">
    <property type="component" value="Unassembled WGS sequence"/>
</dbReference>
<dbReference type="PANTHER" id="PTHR19211">
    <property type="entry name" value="ATP-BINDING TRANSPORT PROTEIN-RELATED"/>
    <property type="match status" value="1"/>
</dbReference>
<keyword evidence="6" id="KW-1185">Reference proteome</keyword>
<dbReference type="SUPFAM" id="SSF52540">
    <property type="entry name" value="P-loop containing nucleoside triphosphate hydrolases"/>
    <property type="match status" value="2"/>
</dbReference>